<dbReference type="EMBL" id="OX395138">
    <property type="protein sequence ID" value="CAI5790664.1"/>
    <property type="molecule type" value="Genomic_DNA"/>
</dbReference>
<accession>A0AA35L7U5</accession>
<feature type="region of interest" description="Disordered" evidence="1">
    <location>
        <begin position="313"/>
        <end position="333"/>
    </location>
</feature>
<feature type="domain" description="Proline-rich AKT1 substrate 1 N-terminal" evidence="2">
    <location>
        <begin position="104"/>
        <end position="169"/>
    </location>
</feature>
<dbReference type="Proteomes" id="UP001178461">
    <property type="component" value="Chromosome 13"/>
</dbReference>
<gene>
    <name evidence="3" type="ORF">PODLI_1B040075</name>
</gene>
<organism evidence="3 4">
    <name type="scientific">Podarcis lilfordi</name>
    <name type="common">Lilford's wall lizard</name>
    <dbReference type="NCBI Taxonomy" id="74358"/>
    <lineage>
        <taxon>Eukaryota</taxon>
        <taxon>Metazoa</taxon>
        <taxon>Chordata</taxon>
        <taxon>Craniata</taxon>
        <taxon>Vertebrata</taxon>
        <taxon>Euteleostomi</taxon>
        <taxon>Lepidosauria</taxon>
        <taxon>Squamata</taxon>
        <taxon>Bifurcata</taxon>
        <taxon>Unidentata</taxon>
        <taxon>Episquamata</taxon>
        <taxon>Laterata</taxon>
        <taxon>Lacertibaenia</taxon>
        <taxon>Lacertidae</taxon>
        <taxon>Podarcis</taxon>
    </lineage>
</organism>
<dbReference type="InterPro" id="IPR026682">
    <property type="entry name" value="AKT1S1"/>
</dbReference>
<dbReference type="Pfam" id="PF15798">
    <property type="entry name" value="PRAS"/>
    <property type="match status" value="1"/>
</dbReference>
<dbReference type="GO" id="GO:0032007">
    <property type="term" value="P:negative regulation of TOR signaling"/>
    <property type="evidence" value="ECO:0007669"/>
    <property type="project" value="InterPro"/>
</dbReference>
<dbReference type="Pfam" id="PF22911">
    <property type="entry name" value="PRAS_NT"/>
    <property type="match status" value="1"/>
</dbReference>
<name>A0AA35L7U5_9SAUR</name>
<dbReference type="AlphaFoldDB" id="A0AA35L7U5"/>
<evidence type="ECO:0000256" key="1">
    <source>
        <dbReference type="SAM" id="MobiDB-lite"/>
    </source>
</evidence>
<dbReference type="InterPro" id="IPR055192">
    <property type="entry name" value="PRAS_NT"/>
</dbReference>
<dbReference type="GO" id="GO:0048011">
    <property type="term" value="P:neurotrophin TRK receptor signaling pathway"/>
    <property type="evidence" value="ECO:0007669"/>
    <property type="project" value="InterPro"/>
</dbReference>
<reference evidence="3" key="1">
    <citation type="submission" date="2022-12" db="EMBL/GenBank/DDBJ databases">
        <authorList>
            <person name="Alioto T."/>
            <person name="Alioto T."/>
            <person name="Gomez Garrido J."/>
        </authorList>
    </citation>
    <scope>NUCLEOTIDE SEQUENCE</scope>
</reference>
<evidence type="ECO:0000313" key="3">
    <source>
        <dbReference type="EMBL" id="CAI5790664.1"/>
    </source>
</evidence>
<evidence type="ECO:0000313" key="4">
    <source>
        <dbReference type="Proteomes" id="UP001178461"/>
    </source>
</evidence>
<dbReference type="GO" id="GO:0005737">
    <property type="term" value="C:cytoplasm"/>
    <property type="evidence" value="ECO:0007669"/>
    <property type="project" value="TreeGrafter"/>
</dbReference>
<keyword evidence="4" id="KW-1185">Reference proteome</keyword>
<feature type="region of interest" description="Disordered" evidence="1">
    <location>
        <begin position="352"/>
        <end position="374"/>
    </location>
</feature>
<feature type="compositionally biased region" description="Polar residues" evidence="1">
    <location>
        <begin position="185"/>
        <end position="199"/>
    </location>
</feature>
<dbReference type="PANTHER" id="PTHR21844">
    <property type="entry name" value="AKT1 SUBSTRATE 1 PROTEIN"/>
    <property type="match status" value="1"/>
</dbReference>
<protein>
    <submittedName>
        <fullName evidence="3">Proline-rich AKT1 substrate 1</fullName>
    </submittedName>
</protein>
<dbReference type="PANTHER" id="PTHR21844:SF2">
    <property type="entry name" value="PROLINE-RICH AKT1 SUBSTRATE 1"/>
    <property type="match status" value="1"/>
</dbReference>
<feature type="region of interest" description="Disordered" evidence="1">
    <location>
        <begin position="173"/>
        <end position="301"/>
    </location>
</feature>
<proteinExistence type="predicted"/>
<feature type="compositionally biased region" description="Acidic residues" evidence="1">
    <location>
        <begin position="256"/>
        <end position="281"/>
    </location>
</feature>
<sequence>MKKPLRPLKGREGALRSFSSAIFVTGNVRAPLSCLVRAEGVGGASGGRRRRLLFGGGGGPISVLGRVKGERSGFRVVAPEGGGEASAEEELRGAGRMTNMADNHKESWAALVAAAEQYRRQTGNEIVLLTAFRAPPPGGFSYAQHGSGALADAVQRYLEDIAVVHKTTAFTYAARPPSAPRPGPTNGSYSRSCPSTNASDEPAPHRTPTPQGPLPQASGGQEPEEEDDEGDRNTLTELEQPGGREHPSDTTGLFVMDEDSPSQEYEPFFDSDLESTDDGSLSEEAPGQTAPPPLSHQYAKSLPVSVPIWGFKEQRQEMRSSDEENSKHSSPDLEKIAASMRALVLRVSDGTEMFGDLPRPRLNTSDFQKLQRKY</sequence>
<evidence type="ECO:0000259" key="2">
    <source>
        <dbReference type="Pfam" id="PF22911"/>
    </source>
</evidence>